<dbReference type="AlphaFoldDB" id="A0A367LXI3"/>
<accession>A0A367LXI3</accession>
<sequence>MSTLANLTEVLFRLDFDPDTAVYHYRGQTLSRLQCRTYILSQASQLARLLKPGDRVVLALNDSPSLACLFL</sequence>
<keyword evidence="1" id="KW-0436">Ligase</keyword>
<dbReference type="Proteomes" id="UP000253594">
    <property type="component" value="Unassembled WGS sequence"/>
</dbReference>
<reference evidence="1 2" key="1">
    <citation type="submission" date="2018-07" db="EMBL/GenBank/DDBJ databases">
        <title>Mechanisms of high-level aminoglycoside resistance among Gram-negative pathogens in Brazil.</title>
        <authorList>
            <person name="Ballaben A.S."/>
            <person name="Darini A.L.C."/>
            <person name="Doi Y."/>
        </authorList>
    </citation>
    <scope>NUCLEOTIDE SEQUENCE [LARGE SCALE GENOMIC DNA]</scope>
    <source>
        <strain evidence="1 2">B2-305</strain>
    </source>
</reference>
<dbReference type="SUPFAM" id="SSF56801">
    <property type="entry name" value="Acetyl-CoA synthetase-like"/>
    <property type="match status" value="1"/>
</dbReference>
<dbReference type="EMBL" id="QORE01002788">
    <property type="protein sequence ID" value="RCI69721.1"/>
    <property type="molecule type" value="Genomic_DNA"/>
</dbReference>
<evidence type="ECO:0000313" key="1">
    <source>
        <dbReference type="EMBL" id="RCI69721.1"/>
    </source>
</evidence>
<protein>
    <submittedName>
        <fullName evidence="1">CoA ligase</fullName>
    </submittedName>
</protein>
<name>A0A367LXI3_PSEAI</name>
<organism evidence="1 2">
    <name type="scientific">Pseudomonas aeruginosa</name>
    <dbReference type="NCBI Taxonomy" id="287"/>
    <lineage>
        <taxon>Bacteria</taxon>
        <taxon>Pseudomonadati</taxon>
        <taxon>Pseudomonadota</taxon>
        <taxon>Gammaproteobacteria</taxon>
        <taxon>Pseudomonadales</taxon>
        <taxon>Pseudomonadaceae</taxon>
        <taxon>Pseudomonas</taxon>
    </lineage>
</organism>
<proteinExistence type="predicted"/>
<comment type="caution">
    <text evidence="1">The sequence shown here is derived from an EMBL/GenBank/DDBJ whole genome shotgun (WGS) entry which is preliminary data.</text>
</comment>
<gene>
    <name evidence="1" type="ORF">DT376_38435</name>
</gene>
<feature type="non-terminal residue" evidence="1">
    <location>
        <position position="71"/>
    </location>
</feature>
<dbReference type="GO" id="GO:0016874">
    <property type="term" value="F:ligase activity"/>
    <property type="evidence" value="ECO:0007669"/>
    <property type="project" value="UniProtKB-KW"/>
</dbReference>
<evidence type="ECO:0000313" key="2">
    <source>
        <dbReference type="Proteomes" id="UP000253594"/>
    </source>
</evidence>